<dbReference type="AlphaFoldDB" id="A0A1V6QMG9"/>
<dbReference type="STRING" id="416450.A0A1V6QMG9"/>
<proteinExistence type="predicted"/>
<evidence type="ECO:0000313" key="1">
    <source>
        <dbReference type="EMBL" id="OQD90444.1"/>
    </source>
</evidence>
<dbReference type="PANTHER" id="PTHR36166">
    <property type="entry name" value="CHROMOSOME 9, WHOLE GENOME SHOTGUN SEQUENCE"/>
    <property type="match status" value="1"/>
</dbReference>
<dbReference type="PANTHER" id="PTHR36166:SF1">
    <property type="entry name" value="SRPBCC DOMAIN-CONTAINING PROTEIN"/>
    <property type="match status" value="1"/>
</dbReference>
<reference evidence="2" key="1">
    <citation type="journal article" date="2017" name="Nat. Microbiol.">
        <title>Global analysis of biosynthetic gene clusters reveals vast potential of secondary metabolite production in Penicillium species.</title>
        <authorList>
            <person name="Nielsen J.C."/>
            <person name="Grijseels S."/>
            <person name="Prigent S."/>
            <person name="Ji B."/>
            <person name="Dainat J."/>
            <person name="Nielsen K.F."/>
            <person name="Frisvad J.C."/>
            <person name="Workman M."/>
            <person name="Nielsen J."/>
        </authorList>
    </citation>
    <scope>NUCLEOTIDE SEQUENCE [LARGE SCALE GENOMIC DNA]</scope>
    <source>
        <strain evidence="2">IBT 31811</strain>
    </source>
</reference>
<dbReference type="Proteomes" id="UP000191672">
    <property type="component" value="Unassembled WGS sequence"/>
</dbReference>
<evidence type="ECO:0000313" key="2">
    <source>
        <dbReference type="Proteomes" id="UP000191672"/>
    </source>
</evidence>
<protein>
    <submittedName>
        <fullName evidence="1">Uncharacterized protein</fullName>
    </submittedName>
</protein>
<dbReference type="EMBL" id="MDYN01000001">
    <property type="protein sequence ID" value="OQD90444.1"/>
    <property type="molecule type" value="Genomic_DNA"/>
</dbReference>
<organism evidence="1 2">
    <name type="scientific">Penicillium antarcticum</name>
    <dbReference type="NCBI Taxonomy" id="416450"/>
    <lineage>
        <taxon>Eukaryota</taxon>
        <taxon>Fungi</taxon>
        <taxon>Dikarya</taxon>
        <taxon>Ascomycota</taxon>
        <taxon>Pezizomycotina</taxon>
        <taxon>Eurotiomycetes</taxon>
        <taxon>Eurotiomycetidae</taxon>
        <taxon>Eurotiales</taxon>
        <taxon>Aspergillaceae</taxon>
        <taxon>Penicillium</taxon>
    </lineage>
</organism>
<keyword evidence="2" id="KW-1185">Reference proteome</keyword>
<name>A0A1V6QMG9_9EURO</name>
<accession>A0A1V6QMG9</accession>
<comment type="caution">
    <text evidence="1">The sequence shown here is derived from an EMBL/GenBank/DDBJ whole genome shotgun (WGS) entry which is preliminary data.</text>
</comment>
<gene>
    <name evidence="1" type="ORF">PENANT_c001G02971</name>
</gene>
<sequence length="115" mass="12892">MIEARVEIAASPSKSSHSRQPGDELNCDIFDTKFNAVIKENSETSFQWQGPRMFGIAGLHGFYIEPANNGISTSFMQTETFSGPLGFLMSPYLFGRMLIEEFKGFNQDLKVRAET</sequence>